<accession>A0A2J6RI01</accession>
<dbReference type="EMBL" id="KZ613948">
    <property type="protein sequence ID" value="PMD38139.1"/>
    <property type="molecule type" value="Genomic_DNA"/>
</dbReference>
<proteinExistence type="predicted"/>
<organism evidence="1 2">
    <name type="scientific">Hyaloscypha variabilis (strain UAMH 11265 / GT02V1 / F)</name>
    <name type="common">Meliniomyces variabilis</name>
    <dbReference type="NCBI Taxonomy" id="1149755"/>
    <lineage>
        <taxon>Eukaryota</taxon>
        <taxon>Fungi</taxon>
        <taxon>Dikarya</taxon>
        <taxon>Ascomycota</taxon>
        <taxon>Pezizomycotina</taxon>
        <taxon>Leotiomycetes</taxon>
        <taxon>Helotiales</taxon>
        <taxon>Hyaloscyphaceae</taxon>
        <taxon>Hyaloscypha</taxon>
        <taxon>Hyaloscypha variabilis</taxon>
    </lineage>
</organism>
<dbReference type="AlphaFoldDB" id="A0A2J6RI01"/>
<evidence type="ECO:0000313" key="2">
    <source>
        <dbReference type="Proteomes" id="UP000235786"/>
    </source>
</evidence>
<reference evidence="1 2" key="1">
    <citation type="submission" date="2016-04" db="EMBL/GenBank/DDBJ databases">
        <title>A degradative enzymes factory behind the ericoid mycorrhizal symbiosis.</title>
        <authorList>
            <consortium name="DOE Joint Genome Institute"/>
            <person name="Martino E."/>
            <person name="Morin E."/>
            <person name="Grelet G."/>
            <person name="Kuo A."/>
            <person name="Kohler A."/>
            <person name="Daghino S."/>
            <person name="Barry K."/>
            <person name="Choi C."/>
            <person name="Cichocki N."/>
            <person name="Clum A."/>
            <person name="Copeland A."/>
            <person name="Hainaut M."/>
            <person name="Haridas S."/>
            <person name="Labutti K."/>
            <person name="Lindquist E."/>
            <person name="Lipzen A."/>
            <person name="Khouja H.-R."/>
            <person name="Murat C."/>
            <person name="Ohm R."/>
            <person name="Olson A."/>
            <person name="Spatafora J."/>
            <person name="Veneault-Fourrey C."/>
            <person name="Henrissat B."/>
            <person name="Grigoriev I."/>
            <person name="Martin F."/>
            <person name="Perotto S."/>
        </authorList>
    </citation>
    <scope>NUCLEOTIDE SEQUENCE [LARGE SCALE GENOMIC DNA]</scope>
    <source>
        <strain evidence="1 2">F</strain>
    </source>
</reference>
<sequence length="52" mass="5727">MAERSPSSLRAEAVIILSGLELGAITFELAAQLEENYSIKPVQYSQVFSCQH</sequence>
<evidence type="ECO:0000313" key="1">
    <source>
        <dbReference type="EMBL" id="PMD38139.1"/>
    </source>
</evidence>
<protein>
    <submittedName>
        <fullName evidence="1">Uncharacterized protein</fullName>
    </submittedName>
</protein>
<name>A0A2J6RI01_HYAVF</name>
<dbReference type="Proteomes" id="UP000235786">
    <property type="component" value="Unassembled WGS sequence"/>
</dbReference>
<gene>
    <name evidence="1" type="ORF">L207DRAFT_514054</name>
</gene>
<keyword evidence="2" id="KW-1185">Reference proteome</keyword>